<proteinExistence type="predicted"/>
<keyword evidence="6" id="KW-1185">Reference proteome</keyword>
<dbReference type="Pfam" id="PF02187">
    <property type="entry name" value="GAS2"/>
    <property type="match status" value="1"/>
</dbReference>
<evidence type="ECO:0000313" key="5">
    <source>
        <dbReference type="EMBL" id="MEQ2193519.1"/>
    </source>
</evidence>
<dbReference type="InterPro" id="IPR036534">
    <property type="entry name" value="GAR_dom_sf"/>
</dbReference>
<comment type="caution">
    <text evidence="5">The sequence shown here is derived from an EMBL/GenBank/DDBJ whole genome shotgun (WGS) entry which is preliminary data.</text>
</comment>
<gene>
    <name evidence="5" type="ORF">XENOCAPTIV_001460</name>
</gene>
<feature type="non-terminal residue" evidence="5">
    <location>
        <position position="1"/>
    </location>
</feature>
<dbReference type="InterPro" id="IPR003108">
    <property type="entry name" value="GAR_dom"/>
</dbReference>
<feature type="domain" description="GAR" evidence="4">
    <location>
        <begin position="1"/>
        <end position="54"/>
    </location>
</feature>
<protein>
    <recommendedName>
        <fullName evidence="4">GAR domain-containing protein</fullName>
    </recommendedName>
</protein>
<evidence type="ECO:0000256" key="2">
    <source>
        <dbReference type="ARBA" id="ARBA00022490"/>
    </source>
</evidence>
<dbReference type="Gene3D" id="3.30.920.20">
    <property type="entry name" value="Gas2-like domain"/>
    <property type="match status" value="1"/>
</dbReference>
<sequence>VSRQVSQCNCPKRFQVEQISANRYRVSPFCRHKFITSLLDQSKPLKHVLQKMSSLKVTQL</sequence>
<name>A0ABV0QCI2_9TELE</name>
<evidence type="ECO:0000256" key="3">
    <source>
        <dbReference type="ARBA" id="ARBA00023212"/>
    </source>
</evidence>
<evidence type="ECO:0000256" key="1">
    <source>
        <dbReference type="ARBA" id="ARBA00004245"/>
    </source>
</evidence>
<accession>A0ABV0QCI2</accession>
<evidence type="ECO:0000259" key="4">
    <source>
        <dbReference type="SMART" id="SM00243"/>
    </source>
</evidence>
<keyword evidence="3" id="KW-0206">Cytoskeleton</keyword>
<dbReference type="Proteomes" id="UP001434883">
    <property type="component" value="Unassembled WGS sequence"/>
</dbReference>
<reference evidence="5 6" key="1">
    <citation type="submission" date="2021-06" db="EMBL/GenBank/DDBJ databases">
        <authorList>
            <person name="Palmer J.M."/>
        </authorList>
    </citation>
    <scope>NUCLEOTIDE SEQUENCE [LARGE SCALE GENOMIC DNA]</scope>
    <source>
        <strain evidence="5 6">XC_2019</strain>
        <tissue evidence="5">Muscle</tissue>
    </source>
</reference>
<comment type="subcellular location">
    <subcellularLocation>
        <location evidence="1">Cytoplasm</location>
        <location evidence="1">Cytoskeleton</location>
    </subcellularLocation>
</comment>
<dbReference type="SMART" id="SM00243">
    <property type="entry name" value="GAS2"/>
    <property type="match status" value="1"/>
</dbReference>
<keyword evidence="2" id="KW-0963">Cytoplasm</keyword>
<dbReference type="EMBL" id="JAHRIN010008517">
    <property type="protein sequence ID" value="MEQ2193519.1"/>
    <property type="molecule type" value="Genomic_DNA"/>
</dbReference>
<organism evidence="5 6">
    <name type="scientific">Xenoophorus captivus</name>
    <dbReference type="NCBI Taxonomy" id="1517983"/>
    <lineage>
        <taxon>Eukaryota</taxon>
        <taxon>Metazoa</taxon>
        <taxon>Chordata</taxon>
        <taxon>Craniata</taxon>
        <taxon>Vertebrata</taxon>
        <taxon>Euteleostomi</taxon>
        <taxon>Actinopterygii</taxon>
        <taxon>Neopterygii</taxon>
        <taxon>Teleostei</taxon>
        <taxon>Neoteleostei</taxon>
        <taxon>Acanthomorphata</taxon>
        <taxon>Ovalentaria</taxon>
        <taxon>Atherinomorphae</taxon>
        <taxon>Cyprinodontiformes</taxon>
        <taxon>Goodeidae</taxon>
        <taxon>Xenoophorus</taxon>
    </lineage>
</organism>
<evidence type="ECO:0000313" key="6">
    <source>
        <dbReference type="Proteomes" id="UP001434883"/>
    </source>
</evidence>